<accession>F9UGU0</accession>
<keyword evidence="4" id="KW-1185">Reference proteome</keyword>
<dbReference type="AlphaFoldDB" id="F9UGU0"/>
<protein>
    <recommendedName>
        <fullName evidence="2">Copper resistance protein D domain-containing protein</fullName>
    </recommendedName>
</protein>
<evidence type="ECO:0000313" key="3">
    <source>
        <dbReference type="EMBL" id="EGV16560.1"/>
    </source>
</evidence>
<dbReference type="Pfam" id="PF05425">
    <property type="entry name" value="CopD"/>
    <property type="match status" value="1"/>
</dbReference>
<proteinExistence type="predicted"/>
<evidence type="ECO:0000259" key="2">
    <source>
        <dbReference type="Pfam" id="PF05425"/>
    </source>
</evidence>
<dbReference type="EMBL" id="AFWV01000016">
    <property type="protein sequence ID" value="EGV16560.1"/>
    <property type="molecule type" value="Genomic_DNA"/>
</dbReference>
<keyword evidence="1" id="KW-0812">Transmembrane</keyword>
<gene>
    <name evidence="3" type="ORF">ThimaDRAFT_4143</name>
</gene>
<reference evidence="3 4" key="1">
    <citation type="submission" date="2011-06" db="EMBL/GenBank/DDBJ databases">
        <title>The draft genome of Thiocapsa marina 5811.</title>
        <authorList>
            <consortium name="US DOE Joint Genome Institute (JGI-PGF)"/>
            <person name="Lucas S."/>
            <person name="Han J."/>
            <person name="Cheng J.-F."/>
            <person name="Goodwin L."/>
            <person name="Pitluck S."/>
            <person name="Peters L."/>
            <person name="Land M.L."/>
            <person name="Hauser L."/>
            <person name="Vogl K."/>
            <person name="Liu Z."/>
            <person name="Imhoff J."/>
            <person name="Thiel V."/>
            <person name="Frigaard N.-U."/>
            <person name="Bryant D."/>
            <person name="Woyke T.J."/>
        </authorList>
    </citation>
    <scope>NUCLEOTIDE SEQUENCE [LARGE SCALE GENOMIC DNA]</scope>
    <source>
        <strain evidence="3 4">5811</strain>
    </source>
</reference>
<name>F9UGU0_9GAMM</name>
<evidence type="ECO:0000256" key="1">
    <source>
        <dbReference type="SAM" id="Phobius"/>
    </source>
</evidence>
<dbReference type="OrthoDB" id="8419862at2"/>
<dbReference type="Proteomes" id="UP000005459">
    <property type="component" value="Unassembled WGS sequence"/>
</dbReference>
<feature type="domain" description="Copper resistance protein D" evidence="2">
    <location>
        <begin position="50"/>
        <end position="149"/>
    </location>
</feature>
<feature type="transmembrane region" description="Helical" evidence="1">
    <location>
        <begin position="128"/>
        <end position="154"/>
    </location>
</feature>
<dbReference type="eggNOG" id="COG5615">
    <property type="taxonomic scope" value="Bacteria"/>
</dbReference>
<sequence>MNLQIAIPIALHQAAGLVWVGGMFFAHFALRPTLKEALDPQPRLRVALGVFQRFFPWVWGSIAVLWLTGLWVFLGVMGAKAGLYVHAMMGIALIMTLIFAAIYFIPFRRMQRSVAADEWPKAASAFGWIRGLMAVNLGLGLATVVIAAAGPALVGAGV</sequence>
<organism evidence="3 4">
    <name type="scientific">Thiocapsa marina 5811</name>
    <dbReference type="NCBI Taxonomy" id="768671"/>
    <lineage>
        <taxon>Bacteria</taxon>
        <taxon>Pseudomonadati</taxon>
        <taxon>Pseudomonadota</taxon>
        <taxon>Gammaproteobacteria</taxon>
        <taxon>Chromatiales</taxon>
        <taxon>Chromatiaceae</taxon>
        <taxon>Thiocapsa</taxon>
    </lineage>
</organism>
<feature type="transmembrane region" description="Helical" evidence="1">
    <location>
        <begin position="6"/>
        <end position="30"/>
    </location>
</feature>
<feature type="transmembrane region" description="Helical" evidence="1">
    <location>
        <begin position="83"/>
        <end position="107"/>
    </location>
</feature>
<feature type="transmembrane region" description="Helical" evidence="1">
    <location>
        <begin position="54"/>
        <end position="77"/>
    </location>
</feature>
<dbReference type="InterPro" id="IPR008457">
    <property type="entry name" value="Cu-R_CopD_dom"/>
</dbReference>
<dbReference type="GO" id="GO:0016020">
    <property type="term" value="C:membrane"/>
    <property type="evidence" value="ECO:0007669"/>
    <property type="project" value="InterPro"/>
</dbReference>
<dbReference type="RefSeq" id="WP_007195015.1">
    <property type="nucleotide sequence ID" value="NZ_AFWV01000016.1"/>
</dbReference>
<keyword evidence="1" id="KW-1133">Transmembrane helix</keyword>
<keyword evidence="1" id="KW-0472">Membrane</keyword>
<evidence type="ECO:0000313" key="4">
    <source>
        <dbReference type="Proteomes" id="UP000005459"/>
    </source>
</evidence>
<dbReference type="STRING" id="768671.ThimaDRAFT_4143"/>